<comment type="function">
    <text evidence="11">Required for selective autophagic degradation of the nucleus (nucleophagy) as well as for mitophagy which contributes to regulate mitochondrial quantity and quality by eliminating the mitochondria to a basal level to fulfill cellular energy requirements and preventing excess ROS production.</text>
</comment>
<dbReference type="OrthoDB" id="2960936at2759"/>
<dbReference type="InterPro" id="IPR005078">
    <property type="entry name" value="Peptidase_C54"/>
</dbReference>
<dbReference type="AlphaFoldDB" id="A0A6G1J6E2"/>
<dbReference type="Proteomes" id="UP000799291">
    <property type="component" value="Unassembled WGS sequence"/>
</dbReference>
<dbReference type="GO" id="GO:0004197">
    <property type="term" value="F:cysteine-type endopeptidase activity"/>
    <property type="evidence" value="ECO:0007669"/>
    <property type="project" value="TreeGrafter"/>
</dbReference>
<dbReference type="GO" id="GO:0015031">
    <property type="term" value="P:protein transport"/>
    <property type="evidence" value="ECO:0007669"/>
    <property type="project" value="UniProtKB-KW"/>
</dbReference>
<proteinExistence type="inferred from homology"/>
<feature type="compositionally biased region" description="Low complexity" evidence="12">
    <location>
        <begin position="45"/>
        <end position="59"/>
    </location>
</feature>
<dbReference type="EMBL" id="MU005578">
    <property type="protein sequence ID" value="KAF2685805.1"/>
    <property type="molecule type" value="Genomic_DNA"/>
</dbReference>
<evidence type="ECO:0000256" key="10">
    <source>
        <dbReference type="ARBA" id="ARBA00029362"/>
    </source>
</evidence>
<dbReference type="GO" id="GO:0016485">
    <property type="term" value="P:protein processing"/>
    <property type="evidence" value="ECO:0007669"/>
    <property type="project" value="TreeGrafter"/>
</dbReference>
<dbReference type="PANTHER" id="PTHR22624">
    <property type="entry name" value="CYSTEINE PROTEASE ATG4"/>
    <property type="match status" value="1"/>
</dbReference>
<keyword evidence="6 11" id="KW-0378">Hydrolase</keyword>
<evidence type="ECO:0000256" key="3">
    <source>
        <dbReference type="ARBA" id="ARBA00022448"/>
    </source>
</evidence>
<keyword evidence="9" id="KW-0072">Autophagy</keyword>
<keyword evidence="3" id="KW-0813">Transport</keyword>
<evidence type="ECO:0000313" key="14">
    <source>
        <dbReference type="EMBL" id="KAF2685805.1"/>
    </source>
</evidence>
<evidence type="ECO:0000256" key="8">
    <source>
        <dbReference type="ARBA" id="ARBA00022927"/>
    </source>
</evidence>
<sequence>MNDIERVGRHILRTLYDPLPSNDGSSPIWCLGEQYDPKPPPSPKPASSDAASTPSAASPSPTPQTERTGPSEDDSWIRTSLEEAQRNEAANGEDPRQYGGWPQPFLDDFESRIWMTYRSGFSPIQRSSDRKATSAMSFMVRMQNLTQSAFTSDTGFGCMIRSGQCILANALLCLRLGRDWRLQDVKLELSERAILALFADDPKAPFSIHRFVQHGAAVCGKYPGEWFGPSATARCIQDLVNQYKSAGLRVYMSGDGADVYENKLKETAVDDDGEFQPTLILVGTRLGIDKITPVYWEALKSALQMPQSIGIAGGRPSASHYFVGNQGNSFFYFDPHTTRPSLPYYEDPASYTANDIATCHTRRLRRIEIREMDPSMLIAFLIRDEADFRRWKEGVVSVQGKSIVHVSESEPPPRGQERAGAVDEVESFDEEGLL</sequence>
<keyword evidence="5 11" id="KW-0645">Protease</keyword>
<feature type="domain" description="Peptidase C54 catalytic" evidence="13">
    <location>
        <begin position="103"/>
        <end position="393"/>
    </location>
</feature>
<dbReference type="GO" id="GO:0000407">
    <property type="term" value="C:phagophore assembly site"/>
    <property type="evidence" value="ECO:0007669"/>
    <property type="project" value="UniProtKB-SubCell"/>
</dbReference>
<accession>A0A6G1J6E2</accession>
<keyword evidence="15" id="KW-1185">Reference proteome</keyword>
<dbReference type="GO" id="GO:0035973">
    <property type="term" value="P:aggrephagy"/>
    <property type="evidence" value="ECO:0007669"/>
    <property type="project" value="TreeGrafter"/>
</dbReference>
<dbReference type="InterPro" id="IPR046792">
    <property type="entry name" value="Peptidase_C54_cat"/>
</dbReference>
<evidence type="ECO:0000313" key="15">
    <source>
        <dbReference type="Proteomes" id="UP000799291"/>
    </source>
</evidence>
<evidence type="ECO:0000256" key="1">
    <source>
        <dbReference type="ARBA" id="ARBA00004329"/>
    </source>
</evidence>
<evidence type="ECO:0000256" key="5">
    <source>
        <dbReference type="ARBA" id="ARBA00022670"/>
    </source>
</evidence>
<feature type="region of interest" description="Disordered" evidence="12">
    <location>
        <begin position="15"/>
        <end position="74"/>
    </location>
</feature>
<evidence type="ECO:0000256" key="2">
    <source>
        <dbReference type="ARBA" id="ARBA00010958"/>
    </source>
</evidence>
<evidence type="ECO:0000256" key="9">
    <source>
        <dbReference type="ARBA" id="ARBA00023006"/>
    </source>
</evidence>
<dbReference type="GO" id="GO:0034727">
    <property type="term" value="P:piecemeal microautophagy of the nucleus"/>
    <property type="evidence" value="ECO:0007669"/>
    <property type="project" value="TreeGrafter"/>
</dbReference>
<gene>
    <name evidence="14" type="ORF">K458DRAFT_336576</name>
</gene>
<organism evidence="14 15">
    <name type="scientific">Lentithecium fluviatile CBS 122367</name>
    <dbReference type="NCBI Taxonomy" id="1168545"/>
    <lineage>
        <taxon>Eukaryota</taxon>
        <taxon>Fungi</taxon>
        <taxon>Dikarya</taxon>
        <taxon>Ascomycota</taxon>
        <taxon>Pezizomycotina</taxon>
        <taxon>Dothideomycetes</taxon>
        <taxon>Pleosporomycetidae</taxon>
        <taxon>Pleosporales</taxon>
        <taxon>Massarineae</taxon>
        <taxon>Lentitheciaceae</taxon>
        <taxon>Lentithecium</taxon>
    </lineage>
</organism>
<keyword evidence="7" id="KW-0788">Thiol protease</keyword>
<keyword evidence="4 11" id="KW-0963">Cytoplasm</keyword>
<dbReference type="GO" id="GO:0005634">
    <property type="term" value="C:nucleus"/>
    <property type="evidence" value="ECO:0007669"/>
    <property type="project" value="UniProtKB-SubCell"/>
</dbReference>
<keyword evidence="11" id="KW-0539">Nucleus</keyword>
<dbReference type="GO" id="GO:0019786">
    <property type="term" value="F:protein-phosphatidylethanolamide deconjugating activity"/>
    <property type="evidence" value="ECO:0007669"/>
    <property type="project" value="InterPro"/>
</dbReference>
<evidence type="ECO:0000259" key="13">
    <source>
        <dbReference type="Pfam" id="PF03416"/>
    </source>
</evidence>
<dbReference type="Pfam" id="PF03416">
    <property type="entry name" value="Peptidase_C54"/>
    <property type="match status" value="1"/>
</dbReference>
<dbReference type="GO" id="GO:0000423">
    <property type="term" value="P:mitophagy"/>
    <property type="evidence" value="ECO:0007669"/>
    <property type="project" value="TreeGrafter"/>
</dbReference>
<reference evidence="14" key="1">
    <citation type="journal article" date="2020" name="Stud. Mycol.">
        <title>101 Dothideomycetes genomes: a test case for predicting lifestyles and emergence of pathogens.</title>
        <authorList>
            <person name="Haridas S."/>
            <person name="Albert R."/>
            <person name="Binder M."/>
            <person name="Bloem J."/>
            <person name="Labutti K."/>
            <person name="Salamov A."/>
            <person name="Andreopoulos B."/>
            <person name="Baker S."/>
            <person name="Barry K."/>
            <person name="Bills G."/>
            <person name="Bluhm B."/>
            <person name="Cannon C."/>
            <person name="Castanera R."/>
            <person name="Culley D."/>
            <person name="Daum C."/>
            <person name="Ezra D."/>
            <person name="Gonzalez J."/>
            <person name="Henrissat B."/>
            <person name="Kuo A."/>
            <person name="Liang C."/>
            <person name="Lipzen A."/>
            <person name="Lutzoni F."/>
            <person name="Magnuson J."/>
            <person name="Mondo S."/>
            <person name="Nolan M."/>
            <person name="Ohm R."/>
            <person name="Pangilinan J."/>
            <person name="Park H.-J."/>
            <person name="Ramirez L."/>
            <person name="Alfaro M."/>
            <person name="Sun H."/>
            <person name="Tritt A."/>
            <person name="Yoshinaga Y."/>
            <person name="Zwiers L.-H."/>
            <person name="Turgeon B."/>
            <person name="Goodwin S."/>
            <person name="Spatafora J."/>
            <person name="Crous P."/>
            <person name="Grigoriev I."/>
        </authorList>
    </citation>
    <scope>NUCLEOTIDE SEQUENCE</scope>
    <source>
        <strain evidence="14">CBS 122367</strain>
    </source>
</reference>
<comment type="catalytic activity">
    <reaction evidence="10">
        <text>[protein]-C-terminal L-amino acid-glycyl-phosphatidylethanolamide + H2O = [protein]-C-terminal L-amino acid-glycine + a 1,2-diacyl-sn-glycero-3-phosphoethanolamine</text>
        <dbReference type="Rhea" id="RHEA:67548"/>
        <dbReference type="Rhea" id="RHEA-COMP:17323"/>
        <dbReference type="Rhea" id="RHEA-COMP:17324"/>
        <dbReference type="ChEBI" id="CHEBI:15377"/>
        <dbReference type="ChEBI" id="CHEBI:64612"/>
        <dbReference type="ChEBI" id="CHEBI:172940"/>
        <dbReference type="ChEBI" id="CHEBI:172941"/>
    </reaction>
    <physiologicalReaction direction="left-to-right" evidence="10">
        <dbReference type="Rhea" id="RHEA:67549"/>
    </physiologicalReaction>
</comment>
<evidence type="ECO:0000256" key="12">
    <source>
        <dbReference type="SAM" id="MobiDB-lite"/>
    </source>
</evidence>
<evidence type="ECO:0000256" key="4">
    <source>
        <dbReference type="ARBA" id="ARBA00022490"/>
    </source>
</evidence>
<dbReference type="InterPro" id="IPR038765">
    <property type="entry name" value="Papain-like_cys_pep_sf"/>
</dbReference>
<name>A0A6G1J6E2_9PLEO</name>
<protein>
    <recommendedName>
        <fullName evidence="11">Cysteine protease</fullName>
        <ecNumber evidence="11">3.4.22.-</ecNumber>
    </recommendedName>
</protein>
<dbReference type="GO" id="GO:0000045">
    <property type="term" value="P:autophagosome assembly"/>
    <property type="evidence" value="ECO:0007669"/>
    <property type="project" value="TreeGrafter"/>
</dbReference>
<dbReference type="SUPFAM" id="SSF54001">
    <property type="entry name" value="Cysteine proteinases"/>
    <property type="match status" value="1"/>
</dbReference>
<evidence type="ECO:0000256" key="7">
    <source>
        <dbReference type="ARBA" id="ARBA00022807"/>
    </source>
</evidence>
<keyword evidence="8" id="KW-0653">Protein transport</keyword>
<dbReference type="PANTHER" id="PTHR22624:SF49">
    <property type="entry name" value="CYSTEINE PROTEASE"/>
    <property type="match status" value="1"/>
</dbReference>
<feature type="compositionally biased region" description="Acidic residues" evidence="12">
    <location>
        <begin position="423"/>
        <end position="434"/>
    </location>
</feature>
<dbReference type="EC" id="3.4.22.-" evidence="11"/>
<feature type="region of interest" description="Disordered" evidence="12">
    <location>
        <begin position="404"/>
        <end position="434"/>
    </location>
</feature>
<evidence type="ECO:0000256" key="11">
    <source>
        <dbReference type="RuleBase" id="RU363115"/>
    </source>
</evidence>
<comment type="subcellular location">
    <subcellularLocation>
        <location evidence="11">Nucleus</location>
    </subcellularLocation>
    <subcellularLocation>
        <location evidence="11">Cytoplasm</location>
    </subcellularLocation>
    <subcellularLocation>
        <location evidence="1">Preautophagosomal structure</location>
    </subcellularLocation>
</comment>
<comment type="similarity">
    <text evidence="2 11">Belongs to the peptidase C54 family.</text>
</comment>
<evidence type="ECO:0000256" key="6">
    <source>
        <dbReference type="ARBA" id="ARBA00022801"/>
    </source>
</evidence>